<feature type="transmembrane region" description="Helical" evidence="7">
    <location>
        <begin position="118"/>
        <end position="136"/>
    </location>
</feature>
<keyword evidence="9" id="KW-1185">Reference proteome</keyword>
<dbReference type="PANTHER" id="PTHR30589">
    <property type="entry name" value="PROLIPOPROTEIN DIACYLGLYCERYL TRANSFERASE"/>
    <property type="match status" value="1"/>
</dbReference>
<feature type="transmembrane region" description="Helical" evidence="7">
    <location>
        <begin position="20"/>
        <end position="39"/>
    </location>
</feature>
<comment type="similarity">
    <text evidence="1 7">Belongs to the Lgt family.</text>
</comment>
<feature type="binding site" evidence="7">
    <location>
        <position position="137"/>
    </location>
    <ligand>
        <name>a 1,2-diacyl-sn-glycero-3-phospho-(1'-sn-glycerol)</name>
        <dbReference type="ChEBI" id="CHEBI:64716"/>
    </ligand>
</feature>
<feature type="transmembrane region" description="Helical" evidence="7">
    <location>
        <begin position="208"/>
        <end position="226"/>
    </location>
</feature>
<dbReference type="GO" id="GO:0008961">
    <property type="term" value="F:phosphatidylglycerol-prolipoprotein diacylglyceryl transferase activity"/>
    <property type="evidence" value="ECO:0007669"/>
    <property type="project" value="UniProtKB-EC"/>
</dbReference>
<feature type="transmembrane region" description="Helical" evidence="7">
    <location>
        <begin position="178"/>
        <end position="196"/>
    </location>
</feature>
<evidence type="ECO:0000256" key="3">
    <source>
        <dbReference type="ARBA" id="ARBA00022679"/>
    </source>
</evidence>
<dbReference type="InterPro" id="IPR001640">
    <property type="entry name" value="Lgt"/>
</dbReference>
<evidence type="ECO:0000256" key="1">
    <source>
        <dbReference type="ARBA" id="ARBA00007150"/>
    </source>
</evidence>
<dbReference type="Pfam" id="PF01790">
    <property type="entry name" value="LGT"/>
    <property type="match status" value="1"/>
</dbReference>
<gene>
    <name evidence="7 8" type="primary">lgt</name>
    <name evidence="8" type="ORF">NZD86_09585</name>
</gene>
<dbReference type="RefSeq" id="WP_268046288.1">
    <property type="nucleotide sequence ID" value="NZ_CP104064.1"/>
</dbReference>
<keyword evidence="6 7" id="KW-0472">Membrane</keyword>
<comment type="pathway">
    <text evidence="7">Protein modification; lipoprotein biosynthesis (diacylglyceryl transfer).</text>
</comment>
<evidence type="ECO:0000256" key="2">
    <source>
        <dbReference type="ARBA" id="ARBA00022475"/>
    </source>
</evidence>
<dbReference type="EC" id="2.5.1.145" evidence="7"/>
<reference evidence="8" key="1">
    <citation type="submission" date="2022-08" db="EMBL/GenBank/DDBJ databases">
        <title>Alicyclobacillus dauci DSM2870, complete genome.</title>
        <authorList>
            <person name="Wang Q."/>
            <person name="Cai R."/>
            <person name="Wang Z."/>
        </authorList>
    </citation>
    <scope>NUCLEOTIDE SEQUENCE</scope>
    <source>
        <strain evidence="8">DSM 28700</strain>
    </source>
</reference>
<evidence type="ECO:0000256" key="4">
    <source>
        <dbReference type="ARBA" id="ARBA00022692"/>
    </source>
</evidence>
<evidence type="ECO:0000256" key="5">
    <source>
        <dbReference type="ARBA" id="ARBA00022989"/>
    </source>
</evidence>
<comment type="subcellular location">
    <subcellularLocation>
        <location evidence="7">Cell membrane</location>
        <topology evidence="7">Multi-pass membrane protein</topology>
    </subcellularLocation>
</comment>
<evidence type="ECO:0000313" key="8">
    <source>
        <dbReference type="EMBL" id="WAH38702.1"/>
    </source>
</evidence>
<accession>A0ABY6Z7A1</accession>
<evidence type="ECO:0000313" key="9">
    <source>
        <dbReference type="Proteomes" id="UP001164803"/>
    </source>
</evidence>
<feature type="transmembrane region" description="Helical" evidence="7">
    <location>
        <begin position="51"/>
        <end position="69"/>
    </location>
</feature>
<organism evidence="8 9">
    <name type="scientific">Alicyclobacillus dauci</name>
    <dbReference type="NCBI Taxonomy" id="1475485"/>
    <lineage>
        <taxon>Bacteria</taxon>
        <taxon>Bacillati</taxon>
        <taxon>Bacillota</taxon>
        <taxon>Bacilli</taxon>
        <taxon>Bacillales</taxon>
        <taxon>Alicyclobacillaceae</taxon>
        <taxon>Alicyclobacillus</taxon>
    </lineage>
</organism>
<evidence type="ECO:0000256" key="6">
    <source>
        <dbReference type="ARBA" id="ARBA00023136"/>
    </source>
</evidence>
<name>A0ABY6Z7A1_9BACL</name>
<dbReference type="EMBL" id="CP104064">
    <property type="protein sequence ID" value="WAH38702.1"/>
    <property type="molecule type" value="Genomic_DNA"/>
</dbReference>
<keyword evidence="2 7" id="KW-1003">Cell membrane</keyword>
<keyword evidence="4 7" id="KW-0812">Transmembrane</keyword>
<comment type="catalytic activity">
    <reaction evidence="7">
        <text>L-cysteinyl-[prolipoprotein] + a 1,2-diacyl-sn-glycero-3-phospho-(1'-sn-glycerol) = an S-1,2-diacyl-sn-glyceryl-L-cysteinyl-[prolipoprotein] + sn-glycerol 1-phosphate + H(+)</text>
        <dbReference type="Rhea" id="RHEA:56712"/>
        <dbReference type="Rhea" id="RHEA-COMP:14679"/>
        <dbReference type="Rhea" id="RHEA-COMP:14680"/>
        <dbReference type="ChEBI" id="CHEBI:15378"/>
        <dbReference type="ChEBI" id="CHEBI:29950"/>
        <dbReference type="ChEBI" id="CHEBI:57685"/>
        <dbReference type="ChEBI" id="CHEBI:64716"/>
        <dbReference type="ChEBI" id="CHEBI:140658"/>
        <dbReference type="EC" id="2.5.1.145"/>
    </reaction>
</comment>
<dbReference type="PANTHER" id="PTHR30589:SF0">
    <property type="entry name" value="PHOSPHATIDYLGLYCEROL--PROLIPOPROTEIN DIACYLGLYCERYL TRANSFERASE"/>
    <property type="match status" value="1"/>
</dbReference>
<evidence type="ECO:0000256" key="7">
    <source>
        <dbReference type="HAMAP-Rule" id="MF_01147"/>
    </source>
</evidence>
<comment type="function">
    <text evidence="7">Catalyzes the transfer of the diacylglyceryl group from phosphatidylglycerol to the sulfhydryl group of the N-terminal cysteine of a prolipoprotein, the first step in the formation of mature lipoproteins.</text>
</comment>
<dbReference type="Proteomes" id="UP001164803">
    <property type="component" value="Chromosome"/>
</dbReference>
<keyword evidence="3 7" id="KW-0808">Transferase</keyword>
<keyword evidence="5 7" id="KW-1133">Transmembrane helix</keyword>
<protein>
    <recommendedName>
        <fullName evidence="7">Phosphatidylglycerol--prolipoprotein diacylglyceryl transferase</fullName>
        <ecNumber evidence="7">2.5.1.145</ecNumber>
    </recommendedName>
</protein>
<dbReference type="HAMAP" id="MF_01147">
    <property type="entry name" value="Lgt"/>
    <property type="match status" value="1"/>
</dbReference>
<feature type="transmembrane region" description="Helical" evidence="7">
    <location>
        <begin position="238"/>
        <end position="259"/>
    </location>
</feature>
<feature type="transmembrane region" description="Helical" evidence="7">
    <location>
        <begin position="89"/>
        <end position="111"/>
    </location>
</feature>
<sequence length="272" mass="30661">MTVDVHSYWFWIGQFPVRSYSTVFALSFLLGLGVTLYFARTKGKPGDAEHWWSLAPLCLVGGIVGARFWQVFFFDWGYYGAHPGQIIQVWNGGLSIQGGIVGALITGIIYMWRKKLNFFHFADIATPGLFLGQSIGRDADFMNGSAYGRPTGSDFGVLFPTDTLARQQYGNHPLWPSVMWEAQVDIILMALLFVLLQRKKGWPRGFAFVYYLVVYNICRFFLEMLRGDSPRGVFGWDAAQWTALASALIGIIVGIWVFLKSDRKTPLGLDNQ</sequence>
<dbReference type="NCBIfam" id="TIGR00544">
    <property type="entry name" value="lgt"/>
    <property type="match status" value="1"/>
</dbReference>
<proteinExistence type="inferred from homology"/>